<sequence>MPALEIDVAIDRGSPVPLYHQLAEQLTSAIRDGDLAPGDPFENEVAMASRLTLSRPTVRRAIQELVDQGMLIRQRGRGTIVASPKVHRQAALSSLHDDLVDQGRHPRTTVLQRELVTDAHAAGALELPEDTELLHLLRVRHADDEPLALLQNWLPPSFADITTEELEDAGLYAVLRRRGARPAVAQQSIGARMPTASERRALSLRAKEPLLTMSRLAFDAVGSPVELGEHVYRAQAYTIDLVLDER</sequence>
<keyword evidence="1" id="KW-0805">Transcription regulation</keyword>
<dbReference type="Proteomes" id="UP000315628">
    <property type="component" value="Unassembled WGS sequence"/>
</dbReference>
<comment type="caution">
    <text evidence="5">The sequence shown here is derived from an EMBL/GenBank/DDBJ whole genome shotgun (WGS) entry which is preliminary data.</text>
</comment>
<dbReference type="SMART" id="SM00345">
    <property type="entry name" value="HTH_GNTR"/>
    <property type="match status" value="1"/>
</dbReference>
<evidence type="ECO:0000313" key="6">
    <source>
        <dbReference type="Proteomes" id="UP000315628"/>
    </source>
</evidence>
<dbReference type="OrthoDB" id="3194402at2"/>
<dbReference type="InterPro" id="IPR011663">
    <property type="entry name" value="UTRA"/>
</dbReference>
<evidence type="ECO:0000313" key="5">
    <source>
        <dbReference type="EMBL" id="TWD16522.1"/>
    </source>
</evidence>
<keyword evidence="6" id="KW-1185">Reference proteome</keyword>
<keyword evidence="3" id="KW-0804">Transcription</keyword>
<dbReference type="GO" id="GO:0003700">
    <property type="term" value="F:DNA-binding transcription factor activity"/>
    <property type="evidence" value="ECO:0007669"/>
    <property type="project" value="InterPro"/>
</dbReference>
<name>A0A560WFP5_9MICO</name>
<dbReference type="InterPro" id="IPR050679">
    <property type="entry name" value="Bact_HTH_transcr_reg"/>
</dbReference>
<dbReference type="Gene3D" id="1.10.10.10">
    <property type="entry name" value="Winged helix-like DNA-binding domain superfamily/Winged helix DNA-binding domain"/>
    <property type="match status" value="1"/>
</dbReference>
<dbReference type="InterPro" id="IPR000524">
    <property type="entry name" value="Tscrpt_reg_HTH_GntR"/>
</dbReference>
<organism evidence="5 6">
    <name type="scientific">Marihabitans asiaticum</name>
    <dbReference type="NCBI Taxonomy" id="415218"/>
    <lineage>
        <taxon>Bacteria</taxon>
        <taxon>Bacillati</taxon>
        <taxon>Actinomycetota</taxon>
        <taxon>Actinomycetes</taxon>
        <taxon>Micrococcales</taxon>
        <taxon>Intrasporangiaceae</taxon>
        <taxon>Marihabitans</taxon>
    </lineage>
</organism>
<feature type="domain" description="HTH gntR-type" evidence="4">
    <location>
        <begin position="16"/>
        <end position="84"/>
    </location>
</feature>
<dbReference type="Pfam" id="PF00392">
    <property type="entry name" value="GntR"/>
    <property type="match status" value="1"/>
</dbReference>
<dbReference type="SUPFAM" id="SSF46785">
    <property type="entry name" value="Winged helix' DNA-binding domain"/>
    <property type="match status" value="1"/>
</dbReference>
<dbReference type="RefSeq" id="WP_144854561.1">
    <property type="nucleotide sequence ID" value="NZ_BAAAYT010000001.1"/>
</dbReference>
<protein>
    <submittedName>
        <fullName evidence="5">GntR family transcriptional regulator</fullName>
    </submittedName>
</protein>
<dbReference type="InterPro" id="IPR036390">
    <property type="entry name" value="WH_DNA-bd_sf"/>
</dbReference>
<proteinExistence type="predicted"/>
<keyword evidence="2" id="KW-0238">DNA-binding</keyword>
<dbReference type="SMART" id="SM00866">
    <property type="entry name" value="UTRA"/>
    <property type="match status" value="1"/>
</dbReference>
<evidence type="ECO:0000256" key="3">
    <source>
        <dbReference type="ARBA" id="ARBA00023163"/>
    </source>
</evidence>
<dbReference type="GO" id="GO:0045892">
    <property type="term" value="P:negative regulation of DNA-templated transcription"/>
    <property type="evidence" value="ECO:0007669"/>
    <property type="project" value="TreeGrafter"/>
</dbReference>
<reference evidence="5 6" key="1">
    <citation type="submission" date="2019-06" db="EMBL/GenBank/DDBJ databases">
        <title>Sequencing the genomes of 1000 actinobacteria strains.</title>
        <authorList>
            <person name="Klenk H.-P."/>
        </authorList>
    </citation>
    <scope>NUCLEOTIDE SEQUENCE [LARGE SCALE GENOMIC DNA]</scope>
    <source>
        <strain evidence="5 6">DSM 18935</strain>
    </source>
</reference>
<evidence type="ECO:0000256" key="2">
    <source>
        <dbReference type="ARBA" id="ARBA00023125"/>
    </source>
</evidence>
<dbReference type="PANTHER" id="PTHR44846:SF17">
    <property type="entry name" value="GNTR-FAMILY TRANSCRIPTIONAL REGULATOR"/>
    <property type="match status" value="1"/>
</dbReference>
<dbReference type="PANTHER" id="PTHR44846">
    <property type="entry name" value="MANNOSYL-D-GLYCERATE TRANSPORT/METABOLISM SYSTEM REPRESSOR MNGR-RELATED"/>
    <property type="match status" value="1"/>
</dbReference>
<dbReference type="AlphaFoldDB" id="A0A560WFP5"/>
<evidence type="ECO:0000256" key="1">
    <source>
        <dbReference type="ARBA" id="ARBA00023015"/>
    </source>
</evidence>
<dbReference type="PROSITE" id="PS50949">
    <property type="entry name" value="HTH_GNTR"/>
    <property type="match status" value="1"/>
</dbReference>
<dbReference type="EMBL" id="VIUW01000001">
    <property type="protein sequence ID" value="TWD16522.1"/>
    <property type="molecule type" value="Genomic_DNA"/>
</dbReference>
<gene>
    <name evidence="5" type="ORF">FB557_0045</name>
</gene>
<evidence type="ECO:0000259" key="4">
    <source>
        <dbReference type="PROSITE" id="PS50949"/>
    </source>
</evidence>
<dbReference type="Pfam" id="PF07702">
    <property type="entry name" value="UTRA"/>
    <property type="match status" value="1"/>
</dbReference>
<dbReference type="SUPFAM" id="SSF64288">
    <property type="entry name" value="Chorismate lyase-like"/>
    <property type="match status" value="1"/>
</dbReference>
<dbReference type="Gene3D" id="3.40.1410.10">
    <property type="entry name" value="Chorismate lyase-like"/>
    <property type="match status" value="1"/>
</dbReference>
<dbReference type="InterPro" id="IPR028978">
    <property type="entry name" value="Chorismate_lyase_/UTRA_dom_sf"/>
</dbReference>
<dbReference type="InterPro" id="IPR036388">
    <property type="entry name" value="WH-like_DNA-bd_sf"/>
</dbReference>
<dbReference type="GO" id="GO:0003677">
    <property type="term" value="F:DNA binding"/>
    <property type="evidence" value="ECO:0007669"/>
    <property type="project" value="UniProtKB-KW"/>
</dbReference>
<accession>A0A560WFP5</accession>
<dbReference type="CDD" id="cd07377">
    <property type="entry name" value="WHTH_GntR"/>
    <property type="match status" value="1"/>
</dbReference>